<dbReference type="OrthoDB" id="6282883at2"/>
<keyword evidence="1" id="KW-0732">Signal</keyword>
<gene>
    <name evidence="2" type="ORF">JF50_12140</name>
</gene>
<protein>
    <submittedName>
        <fullName evidence="2">Uncharacterized protein</fullName>
    </submittedName>
</protein>
<proteinExistence type="predicted"/>
<accession>A0A0C1MPX7</accession>
<dbReference type="RefSeq" id="WP_039609736.1">
    <property type="nucleotide sequence ID" value="NZ_JWIC01000006.1"/>
</dbReference>
<comment type="caution">
    <text evidence="2">The sequence shown here is derived from an EMBL/GenBank/DDBJ whole genome shotgun (WGS) entry which is preliminary data.</text>
</comment>
<evidence type="ECO:0000313" key="2">
    <source>
        <dbReference type="EMBL" id="KID56668.1"/>
    </source>
</evidence>
<feature type="chain" id="PRO_5002135882" evidence="1">
    <location>
        <begin position="25"/>
        <end position="287"/>
    </location>
</feature>
<dbReference type="AlphaFoldDB" id="A0A0C1MPX7"/>
<dbReference type="Proteomes" id="UP000031327">
    <property type="component" value="Unassembled WGS sequence"/>
</dbReference>
<reference evidence="2 3" key="1">
    <citation type="submission" date="2014-12" db="EMBL/GenBank/DDBJ databases">
        <title>Draft Genome Sequence of Pseudoalteromonas luteoviolacea HI1.</title>
        <authorList>
            <person name="Asahina A.Y."/>
            <person name="Hadfield M.G."/>
        </authorList>
    </citation>
    <scope>NUCLEOTIDE SEQUENCE [LARGE SCALE GENOMIC DNA]</scope>
    <source>
        <strain evidence="2 3">HI1</strain>
    </source>
</reference>
<feature type="signal peptide" evidence="1">
    <location>
        <begin position="1"/>
        <end position="24"/>
    </location>
</feature>
<name>A0A0C1MPX7_9GAMM</name>
<evidence type="ECO:0000313" key="3">
    <source>
        <dbReference type="Proteomes" id="UP000031327"/>
    </source>
</evidence>
<evidence type="ECO:0000256" key="1">
    <source>
        <dbReference type="SAM" id="SignalP"/>
    </source>
</evidence>
<organism evidence="2 3">
    <name type="scientific">Pseudoalteromonas luteoviolacea</name>
    <dbReference type="NCBI Taxonomy" id="43657"/>
    <lineage>
        <taxon>Bacteria</taxon>
        <taxon>Pseudomonadati</taxon>
        <taxon>Pseudomonadota</taxon>
        <taxon>Gammaproteobacteria</taxon>
        <taxon>Alteromonadales</taxon>
        <taxon>Pseudoalteromonadaceae</taxon>
        <taxon>Pseudoalteromonas</taxon>
    </lineage>
</organism>
<dbReference type="EMBL" id="JWIC01000006">
    <property type="protein sequence ID" value="KID56668.1"/>
    <property type="molecule type" value="Genomic_DNA"/>
</dbReference>
<sequence length="287" mass="31308">MKLTSITLAVIATLGVTLADNAQAEAEINSPVRVAIDHLGVPWVHKDDSAGLWREKPLPHGQKAIATAGGYFHYHFGTGPDDKGYAYYEGATFAVGEHGNAYRYQNYDWQSVVGCWGAQDVSSFTVDHAYCVNGDGTLKKFNDVSDSFEGYYAISNEKIKKIDVALGGVIWAITESDKLFKFDGVKWAQQKVACGDLCSLVDIAVGGGQVFVVASVYGSNDGPQSVYTLNNGNLVKFGSFYNIDVDREGVIWAISNYTRTLFLKRPGMSEFVEDVQMSYKVSTNIGS</sequence>